<keyword evidence="2" id="KW-1185">Reference proteome</keyword>
<comment type="caution">
    <text evidence="1">The sequence shown here is derived from an EMBL/GenBank/DDBJ whole genome shotgun (WGS) entry which is preliminary data.</text>
</comment>
<sequence length="82" mass="9497">MSDTELFNILGLNDIPLSLEGDEEEEEEEEEIEEVEQELFFPLEEMGSLKSKFVEEDIDVLMQQPSILSDEEIRLTLDLICC</sequence>
<dbReference type="AlphaFoldDB" id="A0A9P7BV95"/>
<dbReference type="Proteomes" id="UP000716291">
    <property type="component" value="Unassembled WGS sequence"/>
</dbReference>
<protein>
    <submittedName>
        <fullName evidence="1">Uncharacterized protein</fullName>
    </submittedName>
</protein>
<evidence type="ECO:0000313" key="2">
    <source>
        <dbReference type="Proteomes" id="UP000716291"/>
    </source>
</evidence>
<proteinExistence type="predicted"/>
<dbReference type="OrthoDB" id="2267265at2759"/>
<organism evidence="1 2">
    <name type="scientific">Rhizopus oryzae</name>
    <name type="common">Mucormycosis agent</name>
    <name type="synonym">Rhizopus arrhizus var. delemar</name>
    <dbReference type="NCBI Taxonomy" id="64495"/>
    <lineage>
        <taxon>Eukaryota</taxon>
        <taxon>Fungi</taxon>
        <taxon>Fungi incertae sedis</taxon>
        <taxon>Mucoromycota</taxon>
        <taxon>Mucoromycotina</taxon>
        <taxon>Mucoromycetes</taxon>
        <taxon>Mucorales</taxon>
        <taxon>Mucorineae</taxon>
        <taxon>Rhizopodaceae</taxon>
        <taxon>Rhizopus</taxon>
    </lineage>
</organism>
<dbReference type="EMBL" id="JAANQT010000262">
    <property type="protein sequence ID" value="KAG1312633.1"/>
    <property type="molecule type" value="Genomic_DNA"/>
</dbReference>
<evidence type="ECO:0000313" key="1">
    <source>
        <dbReference type="EMBL" id="KAG1312633.1"/>
    </source>
</evidence>
<name>A0A9P7BV95_RHIOR</name>
<gene>
    <name evidence="1" type="ORF">G6F64_002876</name>
</gene>
<reference evidence="1" key="1">
    <citation type="journal article" date="2020" name="Microb. Genom.">
        <title>Genetic diversity of clinical and environmental Mucorales isolates obtained from an investigation of mucormycosis cases among solid organ transplant recipients.</title>
        <authorList>
            <person name="Nguyen M.H."/>
            <person name="Kaul D."/>
            <person name="Muto C."/>
            <person name="Cheng S.J."/>
            <person name="Richter R.A."/>
            <person name="Bruno V.M."/>
            <person name="Liu G."/>
            <person name="Beyhan S."/>
            <person name="Sundermann A.J."/>
            <person name="Mounaud S."/>
            <person name="Pasculle A.W."/>
            <person name="Nierman W.C."/>
            <person name="Driscoll E."/>
            <person name="Cumbie R."/>
            <person name="Clancy C.J."/>
            <person name="Dupont C.L."/>
        </authorList>
    </citation>
    <scope>NUCLEOTIDE SEQUENCE</scope>
    <source>
        <strain evidence="1">GL11</strain>
    </source>
</reference>
<accession>A0A9P7BV95</accession>